<organism evidence="1 2">
    <name type="scientific">Babesia ovata</name>
    <dbReference type="NCBI Taxonomy" id="189622"/>
    <lineage>
        <taxon>Eukaryota</taxon>
        <taxon>Sar</taxon>
        <taxon>Alveolata</taxon>
        <taxon>Apicomplexa</taxon>
        <taxon>Aconoidasida</taxon>
        <taxon>Piroplasmida</taxon>
        <taxon>Babesiidae</taxon>
        <taxon>Babesia</taxon>
    </lineage>
</organism>
<dbReference type="EMBL" id="BDSA01000001">
    <property type="protein sequence ID" value="GBE59296.1"/>
    <property type="molecule type" value="Genomic_DNA"/>
</dbReference>
<name>A0A2H6K8H6_9APIC</name>
<dbReference type="RefSeq" id="XP_028865539.1">
    <property type="nucleotide sequence ID" value="XM_029009706.1"/>
</dbReference>
<dbReference type="Proteomes" id="UP000236319">
    <property type="component" value="Unassembled WGS sequence"/>
</dbReference>
<sequence>MRESVYDGITVGCGQDAAVETGDAVAGHTQRLLHGLFESAADRHDLTNRFHTTAEQVVRKLELTQIPLGDFNNHVIQTWLEASCGDQGDSIAHLHQVVTQSYAGSNVCQRVSGSLGRKGGTATEACVQLNNEVLVSFRVDGNLDVALTNDAKVTNNPERDLAVLVELYVGQGLRRSHHDGVACVDTEGVKVLHACRSYAVVAVVTDDLKLDLFPTVQGLVDVNAYGGIFRLGAVIRRGALGFVSFTARAWGENV</sequence>
<keyword evidence="2" id="KW-1185">Reference proteome</keyword>
<proteinExistence type="predicted"/>
<protein>
    <submittedName>
        <fullName evidence="1">Uncharacterized protein</fullName>
    </submittedName>
</protein>
<reference evidence="1 2" key="1">
    <citation type="journal article" date="2017" name="BMC Genomics">
        <title>Whole-genome assembly of Babesia ovata and comparative genomics between closely related pathogens.</title>
        <authorList>
            <person name="Yamagishi J."/>
            <person name="Asada M."/>
            <person name="Hakimi H."/>
            <person name="Tanaka T.Q."/>
            <person name="Sugimoto C."/>
            <person name="Kawazu S."/>
        </authorList>
    </citation>
    <scope>NUCLEOTIDE SEQUENCE [LARGE SCALE GENOMIC DNA]</scope>
    <source>
        <strain evidence="1 2">Miyake</strain>
    </source>
</reference>
<dbReference type="OrthoDB" id="10408458at2759"/>
<dbReference type="VEuPathDB" id="PiroplasmaDB:BOVATA_007890"/>
<dbReference type="AlphaFoldDB" id="A0A2H6K8H6"/>
<accession>A0A2H6K8H6</accession>
<dbReference type="GeneID" id="39873066"/>
<comment type="caution">
    <text evidence="1">The sequence shown here is derived from an EMBL/GenBank/DDBJ whole genome shotgun (WGS) entry which is preliminary data.</text>
</comment>
<gene>
    <name evidence="1" type="ORF">BOVATA_007890</name>
</gene>
<evidence type="ECO:0000313" key="1">
    <source>
        <dbReference type="EMBL" id="GBE59296.1"/>
    </source>
</evidence>
<evidence type="ECO:0000313" key="2">
    <source>
        <dbReference type="Proteomes" id="UP000236319"/>
    </source>
</evidence>